<sequence length="95" mass="10429">MSFSNCPITLRQKRAEALALMPVGNALASTADTSAAELLEPFLQHGLSPYRLTNSYMPEDYPVMLRRWSVPTRLHGPITSQTDVVLSPIDSAELA</sequence>
<keyword evidence="2" id="KW-1185">Reference proteome</keyword>
<dbReference type="EMBL" id="BAAABX010000004">
    <property type="protein sequence ID" value="GAA0386221.1"/>
    <property type="molecule type" value="Genomic_DNA"/>
</dbReference>
<name>A0ABP3I0F4_9ACTN</name>
<gene>
    <name evidence="1" type="ORF">GCM10010357_03780</name>
</gene>
<dbReference type="Proteomes" id="UP001500879">
    <property type="component" value="Unassembled WGS sequence"/>
</dbReference>
<comment type="caution">
    <text evidence="1">The sequence shown here is derived from an EMBL/GenBank/DDBJ whole genome shotgun (WGS) entry which is preliminary data.</text>
</comment>
<organism evidence="1 2">
    <name type="scientific">Streptomyces luteireticuli</name>
    <dbReference type="NCBI Taxonomy" id="173858"/>
    <lineage>
        <taxon>Bacteria</taxon>
        <taxon>Bacillati</taxon>
        <taxon>Actinomycetota</taxon>
        <taxon>Actinomycetes</taxon>
        <taxon>Kitasatosporales</taxon>
        <taxon>Streptomycetaceae</taxon>
        <taxon>Streptomyces</taxon>
    </lineage>
</organism>
<proteinExistence type="predicted"/>
<protein>
    <submittedName>
        <fullName evidence="1">Uncharacterized protein</fullName>
    </submittedName>
</protein>
<accession>A0ABP3I0F4</accession>
<reference evidence="2" key="1">
    <citation type="journal article" date="2019" name="Int. J. Syst. Evol. Microbiol.">
        <title>The Global Catalogue of Microorganisms (GCM) 10K type strain sequencing project: providing services to taxonomists for standard genome sequencing and annotation.</title>
        <authorList>
            <consortium name="The Broad Institute Genomics Platform"/>
            <consortium name="The Broad Institute Genome Sequencing Center for Infectious Disease"/>
            <person name="Wu L."/>
            <person name="Ma J."/>
        </authorList>
    </citation>
    <scope>NUCLEOTIDE SEQUENCE [LARGE SCALE GENOMIC DNA]</scope>
    <source>
        <strain evidence="2">JCM 4788</strain>
    </source>
</reference>
<evidence type="ECO:0000313" key="1">
    <source>
        <dbReference type="EMBL" id="GAA0386221.1"/>
    </source>
</evidence>
<evidence type="ECO:0000313" key="2">
    <source>
        <dbReference type="Proteomes" id="UP001500879"/>
    </source>
</evidence>